<evidence type="ECO:0000313" key="2">
    <source>
        <dbReference type="EMBL" id="KAG7379670.1"/>
    </source>
</evidence>
<dbReference type="AlphaFoldDB" id="A0A8T1VHF5"/>
<evidence type="ECO:0000256" key="1">
    <source>
        <dbReference type="SAM" id="MobiDB-lite"/>
    </source>
</evidence>
<keyword evidence="3" id="KW-1185">Reference proteome</keyword>
<sequence>MAYKVADGSVVSDAASLKLPKDDDFIEDVQKGVLAAFSTQMKSAEPNHLEVYQEIVVDGSLVQLNPGDKIWYQLFAAGTRTALTAVISVPLPDWIGVDIFRDAVKAKHDLIHLKDVDASKLKVYKNVQMYGDPMKSSSTLAGCGMDKDHALIGEVLVSARMRTKGDSSQGDADESPAKRHRTDVATKW</sequence>
<accession>A0A8T1VHF5</accession>
<protein>
    <submittedName>
        <fullName evidence="2">Uncharacterized protein</fullName>
    </submittedName>
</protein>
<organism evidence="2 3">
    <name type="scientific">Phytophthora pseudosyringae</name>
    <dbReference type="NCBI Taxonomy" id="221518"/>
    <lineage>
        <taxon>Eukaryota</taxon>
        <taxon>Sar</taxon>
        <taxon>Stramenopiles</taxon>
        <taxon>Oomycota</taxon>
        <taxon>Peronosporomycetes</taxon>
        <taxon>Peronosporales</taxon>
        <taxon>Peronosporaceae</taxon>
        <taxon>Phytophthora</taxon>
    </lineage>
</organism>
<dbReference type="EMBL" id="JAGDFM010000336">
    <property type="protein sequence ID" value="KAG7379670.1"/>
    <property type="molecule type" value="Genomic_DNA"/>
</dbReference>
<reference evidence="2" key="1">
    <citation type="submission" date="2021-02" db="EMBL/GenBank/DDBJ databases">
        <authorList>
            <person name="Palmer J.M."/>
        </authorList>
    </citation>
    <scope>NUCLEOTIDE SEQUENCE</scope>
    <source>
        <strain evidence="2">SCRP734</strain>
    </source>
</reference>
<feature type="region of interest" description="Disordered" evidence="1">
    <location>
        <begin position="163"/>
        <end position="188"/>
    </location>
</feature>
<gene>
    <name evidence="2" type="ORF">PHYPSEUDO_008305</name>
</gene>
<comment type="caution">
    <text evidence="2">The sequence shown here is derived from an EMBL/GenBank/DDBJ whole genome shotgun (WGS) entry which is preliminary data.</text>
</comment>
<name>A0A8T1VHF5_9STRA</name>
<proteinExistence type="predicted"/>
<dbReference type="Proteomes" id="UP000694044">
    <property type="component" value="Unassembled WGS sequence"/>
</dbReference>
<evidence type="ECO:0000313" key="3">
    <source>
        <dbReference type="Proteomes" id="UP000694044"/>
    </source>
</evidence>